<keyword evidence="5 12" id="KW-0227">DNA damage</keyword>
<keyword evidence="3 12" id="KW-0548">Nucleotidyltransferase</keyword>
<accession>A0A0K1P547</accession>
<dbReference type="Gene3D" id="1.10.150.20">
    <property type="entry name" value="5' to 3' exonuclease, C-terminal subdomain"/>
    <property type="match status" value="2"/>
</dbReference>
<keyword evidence="4 12" id="KW-0235">DNA replication</keyword>
<evidence type="ECO:0000256" key="7">
    <source>
        <dbReference type="ARBA" id="ARBA00023125"/>
    </source>
</evidence>
<keyword evidence="6 12" id="KW-0239">DNA-directed DNA polymerase</keyword>
<evidence type="ECO:0000256" key="4">
    <source>
        <dbReference type="ARBA" id="ARBA00022705"/>
    </source>
</evidence>
<feature type="domain" description="5'-3' exonuclease" evidence="13">
    <location>
        <begin position="3"/>
        <end position="264"/>
    </location>
</feature>
<feature type="domain" description="DNA-directed DNA polymerase family A palm" evidence="14">
    <location>
        <begin position="642"/>
        <end position="848"/>
    </location>
</feature>
<dbReference type="CDD" id="cd09859">
    <property type="entry name" value="PIN_53EXO"/>
    <property type="match status" value="1"/>
</dbReference>
<dbReference type="SUPFAM" id="SSF47807">
    <property type="entry name" value="5' to 3' exonuclease, C-terminal subdomain"/>
    <property type="match status" value="1"/>
</dbReference>
<dbReference type="SMART" id="SM00279">
    <property type="entry name" value="HhH2"/>
    <property type="match status" value="1"/>
</dbReference>
<dbReference type="FunFam" id="1.10.150.20:FF:000002">
    <property type="entry name" value="DNA polymerase I"/>
    <property type="match status" value="1"/>
</dbReference>
<dbReference type="PANTHER" id="PTHR10133:SF27">
    <property type="entry name" value="DNA POLYMERASE NU"/>
    <property type="match status" value="1"/>
</dbReference>
<reference evidence="15 16" key="1">
    <citation type="journal article" date="2015" name="Genome Announc.">
        <title>Complete Genome Sequence of Spiroplasma turonicum Strain Tab4cT, a Parasite of a Horse Fly, Haematopota sp. (Diptera: Tabanidae).</title>
        <authorList>
            <person name="Davis R.E."/>
            <person name="Shao J."/>
            <person name="Zhao Y."/>
            <person name="Gasparich G.E."/>
            <person name="Gaynor B.J."/>
            <person name="Donofrio N."/>
        </authorList>
    </citation>
    <scope>NUCLEOTIDE SEQUENCE [LARGE SCALE GENOMIC DNA]</scope>
    <source>
        <strain evidence="15 16">Tab4c</strain>
    </source>
</reference>
<dbReference type="InterPro" id="IPR043502">
    <property type="entry name" value="DNA/RNA_pol_sf"/>
</dbReference>
<evidence type="ECO:0000259" key="14">
    <source>
        <dbReference type="SMART" id="SM00482"/>
    </source>
</evidence>
<dbReference type="InterPro" id="IPR008918">
    <property type="entry name" value="HhH2"/>
</dbReference>
<dbReference type="CDD" id="cd09898">
    <property type="entry name" value="H3TH_53EXO"/>
    <property type="match status" value="1"/>
</dbReference>
<dbReference type="InterPro" id="IPR002421">
    <property type="entry name" value="5-3_exonuclease"/>
</dbReference>
<dbReference type="Pfam" id="PF22619">
    <property type="entry name" value="DNA_polI_exo1"/>
    <property type="match status" value="1"/>
</dbReference>
<evidence type="ECO:0000256" key="2">
    <source>
        <dbReference type="ARBA" id="ARBA00022679"/>
    </source>
</evidence>
<keyword evidence="2 12" id="KW-0808">Transferase</keyword>
<keyword evidence="12" id="KW-0540">Nuclease</keyword>
<dbReference type="InterPro" id="IPR012337">
    <property type="entry name" value="RNaseH-like_sf"/>
</dbReference>
<dbReference type="PRINTS" id="PR00868">
    <property type="entry name" value="DNAPOLI"/>
</dbReference>
<evidence type="ECO:0000256" key="9">
    <source>
        <dbReference type="ARBA" id="ARBA00049244"/>
    </source>
</evidence>
<dbReference type="Pfam" id="PF01367">
    <property type="entry name" value="5_3_exonuc"/>
    <property type="match status" value="1"/>
</dbReference>
<evidence type="ECO:0000256" key="3">
    <source>
        <dbReference type="ARBA" id="ARBA00022695"/>
    </source>
</evidence>
<dbReference type="SUPFAM" id="SSF88723">
    <property type="entry name" value="PIN domain-like"/>
    <property type="match status" value="1"/>
</dbReference>
<dbReference type="GO" id="GO:0003677">
    <property type="term" value="F:DNA binding"/>
    <property type="evidence" value="ECO:0007669"/>
    <property type="project" value="UniProtKB-UniRule"/>
</dbReference>
<dbReference type="KEGG" id="stur:STURON_00164"/>
<keyword evidence="7 12" id="KW-0238">DNA-binding</keyword>
<evidence type="ECO:0000256" key="6">
    <source>
        <dbReference type="ARBA" id="ARBA00022932"/>
    </source>
</evidence>
<comment type="similarity">
    <text evidence="1 12">Belongs to the DNA polymerase type-A family.</text>
</comment>
<dbReference type="SUPFAM" id="SSF56672">
    <property type="entry name" value="DNA/RNA polymerases"/>
    <property type="match status" value="1"/>
</dbReference>
<comment type="catalytic activity">
    <reaction evidence="9 12">
        <text>DNA(n) + a 2'-deoxyribonucleoside 5'-triphosphate = DNA(n+1) + diphosphate</text>
        <dbReference type="Rhea" id="RHEA:22508"/>
        <dbReference type="Rhea" id="RHEA-COMP:17339"/>
        <dbReference type="Rhea" id="RHEA-COMP:17340"/>
        <dbReference type="ChEBI" id="CHEBI:33019"/>
        <dbReference type="ChEBI" id="CHEBI:61560"/>
        <dbReference type="ChEBI" id="CHEBI:173112"/>
        <dbReference type="EC" id="2.7.7.7"/>
    </reaction>
</comment>
<dbReference type="NCBIfam" id="NF004397">
    <property type="entry name" value="PRK05755.1"/>
    <property type="match status" value="1"/>
</dbReference>
<dbReference type="InterPro" id="IPR029060">
    <property type="entry name" value="PIN-like_dom_sf"/>
</dbReference>
<dbReference type="EMBL" id="CP012328">
    <property type="protein sequence ID" value="AKU79410.1"/>
    <property type="molecule type" value="Genomic_DNA"/>
</dbReference>
<keyword evidence="12" id="KW-0378">Hydrolase</keyword>
<dbReference type="SMART" id="SM00475">
    <property type="entry name" value="53EXOc"/>
    <property type="match status" value="1"/>
</dbReference>
<evidence type="ECO:0000256" key="1">
    <source>
        <dbReference type="ARBA" id="ARBA00007705"/>
    </source>
</evidence>
<dbReference type="EC" id="2.7.7.7" evidence="11 12"/>
<dbReference type="STRING" id="216946.STURO_v1c01620"/>
<evidence type="ECO:0000313" key="16">
    <source>
        <dbReference type="Proteomes" id="UP000067243"/>
    </source>
</evidence>
<evidence type="ECO:0000256" key="5">
    <source>
        <dbReference type="ARBA" id="ARBA00022763"/>
    </source>
</evidence>
<sequence>MEKYLLVDGNSLLFRAFYSSFGRVTLTTTSGLPTNAVYSFINMLFNLNNNYNYDCILVAFDKGKKTFRHDKLPSYKEGRQKTPPELVTQFPIVREFLSAAKISWYEIENYEADDIIGTMSKKLESKDDVLIHILTSDQDMYQLISDKTFILSPQTGTSDLIIYDKNQLKEKWGISPEQVTDYKGLRGDQSDNIKGVPGIGEKTAKELLNEFENLESIYENIDKIKGAKKVKLETYKEDAFLSKEIATIFLDVNIDFNLHCSNIDYESLKPFLQKYEMNSLVKKYCLNLIKEEDEPNVDYKVVNEWNDSYSDYENSIYIELLNDNYHLPDVVGFSISNSKGNFYFDNIGNDEVNLFNWKQNRIDEGFQKFLLNNKFNSYDIKKTIITLNKLGYKVNDDNFIYDMMLASYVLNSGVKSNFESHTLLIKPDTDIKTFEEVFGKGAKKTKEVDNKLKQEYLVKKSVLIKDLKQLTLERLSESQQLELYQEIELPFSKVLISMELEGILIDKAELNNQSINILDKINELELVLRNAFKDYIDSDFNINSPKQLKELLYDKLNLPDLNKGSTDKETLEKLVDYNNEVEKILLLRKYQKLYSTYLKGFEKYIYSDKKIHTIFNQTLTTTGRLSSVYPNIQNISIRDEMQKEFRKIFICEEGFTFLSFDYSQIELRVLADVANVSSLLTSFKNNKDIHEEAARKIFGLDDNVEVSKDMRRIAKTFNFGILYGLSDFGLAKDLNISIKEAKEFITSYYESFPEILDFKKQTIDFAKKNLFVSTMANRRRYIHELQSSNFMIKQFGERAAVNAVIQGTAADILKVAMINIFKNYKSDKNIKMIAQIHDEIIFIIKESLENDFIKSLESYMLEAYDIILKSYNNNRESRVKLEVNYSKGKNWLLLK</sequence>
<proteinExistence type="inferred from homology"/>
<keyword evidence="8 12" id="KW-0234">DNA repair</keyword>
<gene>
    <name evidence="12 15" type="primary">polA</name>
    <name evidence="15" type="ORF">STURON_00164</name>
</gene>
<evidence type="ECO:0000259" key="13">
    <source>
        <dbReference type="SMART" id="SM00475"/>
    </source>
</evidence>
<dbReference type="InterPro" id="IPR036397">
    <property type="entry name" value="RNaseH_sf"/>
</dbReference>
<dbReference type="Pfam" id="PF00476">
    <property type="entry name" value="DNA_pol_A"/>
    <property type="match status" value="1"/>
</dbReference>
<dbReference type="InterPro" id="IPR054690">
    <property type="entry name" value="DNA_polI_exonuclease"/>
</dbReference>
<dbReference type="Gene3D" id="3.30.70.370">
    <property type="match status" value="1"/>
</dbReference>
<dbReference type="CDD" id="cd06140">
    <property type="entry name" value="DNA_polA_I_Bacillus_like_exo"/>
    <property type="match status" value="1"/>
</dbReference>
<dbReference type="RefSeq" id="WP_075048016.1">
    <property type="nucleotide sequence ID" value="NZ_CP012328.1"/>
</dbReference>
<dbReference type="OrthoDB" id="9806424at2"/>
<dbReference type="GO" id="GO:0006261">
    <property type="term" value="P:DNA-templated DNA replication"/>
    <property type="evidence" value="ECO:0007669"/>
    <property type="project" value="UniProtKB-UniRule"/>
</dbReference>
<dbReference type="FunFam" id="1.10.150.20:FF:000003">
    <property type="entry name" value="DNA polymerase I"/>
    <property type="match status" value="1"/>
</dbReference>
<dbReference type="InterPro" id="IPR018320">
    <property type="entry name" value="DNA_polymerase_1"/>
</dbReference>
<dbReference type="GO" id="GO:0003887">
    <property type="term" value="F:DNA-directed DNA polymerase activity"/>
    <property type="evidence" value="ECO:0007669"/>
    <property type="project" value="UniProtKB-UniRule"/>
</dbReference>
<dbReference type="PATRIC" id="fig|216946.3.peg.162"/>
<dbReference type="InterPro" id="IPR019760">
    <property type="entry name" value="DNA-dir_DNA_pol_A_CS"/>
</dbReference>
<dbReference type="PROSITE" id="PS00447">
    <property type="entry name" value="DNA_POLYMERASE_A"/>
    <property type="match status" value="1"/>
</dbReference>
<dbReference type="InterPro" id="IPR002298">
    <property type="entry name" value="DNA_polymerase_A"/>
</dbReference>
<dbReference type="Gene3D" id="3.30.420.10">
    <property type="entry name" value="Ribonuclease H-like superfamily/Ribonuclease H"/>
    <property type="match status" value="1"/>
</dbReference>
<dbReference type="NCBIfam" id="TIGR00593">
    <property type="entry name" value="pola"/>
    <property type="match status" value="1"/>
</dbReference>
<evidence type="ECO:0000256" key="8">
    <source>
        <dbReference type="ARBA" id="ARBA00023204"/>
    </source>
</evidence>
<dbReference type="SMART" id="SM00482">
    <property type="entry name" value="POLAc"/>
    <property type="match status" value="1"/>
</dbReference>
<evidence type="ECO:0000313" key="15">
    <source>
        <dbReference type="EMBL" id="AKU79410.1"/>
    </source>
</evidence>
<dbReference type="Gene3D" id="3.40.50.1010">
    <property type="entry name" value="5'-nuclease"/>
    <property type="match status" value="1"/>
</dbReference>
<dbReference type="InterPro" id="IPR020045">
    <property type="entry name" value="DNA_polI_H3TH"/>
</dbReference>
<dbReference type="InterPro" id="IPR020046">
    <property type="entry name" value="5-3_exonucl_a-hlix_arch_N"/>
</dbReference>
<organism evidence="15 16">
    <name type="scientific">Spiroplasma turonicum</name>
    <dbReference type="NCBI Taxonomy" id="216946"/>
    <lineage>
        <taxon>Bacteria</taxon>
        <taxon>Bacillati</taxon>
        <taxon>Mycoplasmatota</taxon>
        <taxon>Mollicutes</taxon>
        <taxon>Entomoplasmatales</taxon>
        <taxon>Spiroplasmataceae</taxon>
        <taxon>Spiroplasma</taxon>
    </lineage>
</organism>
<evidence type="ECO:0000256" key="12">
    <source>
        <dbReference type="RuleBase" id="RU004460"/>
    </source>
</evidence>
<dbReference type="Gene3D" id="1.20.1060.10">
    <property type="entry name" value="Taq DNA Polymerase, Chain T, domain 4"/>
    <property type="match status" value="1"/>
</dbReference>
<protein>
    <recommendedName>
        <fullName evidence="11 12">DNA polymerase I</fullName>
        <ecNumber evidence="11 12">2.7.7.7</ecNumber>
    </recommendedName>
</protein>
<dbReference type="GO" id="GO:0006302">
    <property type="term" value="P:double-strand break repair"/>
    <property type="evidence" value="ECO:0007669"/>
    <property type="project" value="TreeGrafter"/>
</dbReference>
<dbReference type="InterPro" id="IPR036279">
    <property type="entry name" value="5-3_exonuclease_C_sf"/>
</dbReference>
<evidence type="ECO:0000256" key="11">
    <source>
        <dbReference type="NCBIfam" id="TIGR00593"/>
    </source>
</evidence>
<dbReference type="GO" id="GO:0008409">
    <property type="term" value="F:5'-3' exonuclease activity"/>
    <property type="evidence" value="ECO:0007669"/>
    <property type="project" value="UniProtKB-UniRule"/>
</dbReference>
<keyword evidence="16" id="KW-1185">Reference proteome</keyword>
<comment type="function">
    <text evidence="12">In addition to polymerase activity, this DNA polymerase exhibits 5'-3' exonuclease activity.</text>
</comment>
<dbReference type="InterPro" id="IPR001098">
    <property type="entry name" value="DNA-dir_DNA_pol_A_palm_dom"/>
</dbReference>
<dbReference type="PANTHER" id="PTHR10133">
    <property type="entry name" value="DNA POLYMERASE I"/>
    <property type="match status" value="1"/>
</dbReference>
<dbReference type="SUPFAM" id="SSF53098">
    <property type="entry name" value="Ribonuclease H-like"/>
    <property type="match status" value="1"/>
</dbReference>
<dbReference type="Pfam" id="PF02739">
    <property type="entry name" value="5_3_exonuc_N"/>
    <property type="match status" value="1"/>
</dbReference>
<dbReference type="AlphaFoldDB" id="A0A0K1P547"/>
<keyword evidence="12" id="KW-0269">Exonuclease</keyword>
<evidence type="ECO:0000256" key="10">
    <source>
        <dbReference type="ARBA" id="ARBA00049957"/>
    </source>
</evidence>
<comment type="function">
    <text evidence="10">5'-3' exonuclease acting preferentially on double-stranded DNA.</text>
</comment>
<dbReference type="Proteomes" id="UP000067243">
    <property type="component" value="Chromosome"/>
</dbReference>
<name>A0A0K1P547_9MOLU</name>